<keyword evidence="1" id="KW-0378">Hydrolase</keyword>
<dbReference type="Proteomes" id="UP000288351">
    <property type="component" value="Unassembled WGS sequence"/>
</dbReference>
<dbReference type="GO" id="GO:0005975">
    <property type="term" value="P:carbohydrate metabolic process"/>
    <property type="evidence" value="ECO:0007669"/>
    <property type="project" value="InterPro"/>
</dbReference>
<dbReference type="RefSeq" id="WP_037632787.1">
    <property type="nucleotide sequence ID" value="NZ_BHXC01000006.1"/>
</dbReference>
<dbReference type="PROSITE" id="PS51677">
    <property type="entry name" value="NODB"/>
    <property type="match status" value="1"/>
</dbReference>
<name>A0A059VMV0_STRNR</name>
<dbReference type="PANTHER" id="PTHR10587">
    <property type="entry name" value="GLYCOSYL TRANSFERASE-RELATED"/>
    <property type="match status" value="1"/>
</dbReference>
<dbReference type="Pfam" id="PF01522">
    <property type="entry name" value="Polysacc_deac_1"/>
    <property type="match status" value="1"/>
</dbReference>
<reference evidence="1 2" key="1">
    <citation type="journal article" date="2019" name="Microbiol. Resour. Announc.">
        <title>Draft Genome Sequence of the Most Traditional epsilon-Poly-l-Lysine Producer, Streptomyces albulus NBRC14147.</title>
        <authorList>
            <person name="Yamanaka K."/>
            <person name="Hamano Y."/>
        </authorList>
    </citation>
    <scope>NUCLEOTIDE SEQUENCE [LARGE SCALE GENOMIC DNA]</scope>
    <source>
        <strain evidence="1 2">NBRC 14147</strain>
    </source>
</reference>
<dbReference type="SUPFAM" id="SSF88713">
    <property type="entry name" value="Glycoside hydrolase/deacetylase"/>
    <property type="match status" value="1"/>
</dbReference>
<comment type="caution">
    <text evidence="1">The sequence shown here is derived from an EMBL/GenBank/DDBJ whole genome shotgun (WGS) entry which is preliminary data.</text>
</comment>
<evidence type="ECO:0000313" key="2">
    <source>
        <dbReference type="Proteomes" id="UP000288351"/>
    </source>
</evidence>
<organism evidence="1 2">
    <name type="scientific">Streptomyces noursei</name>
    <name type="common">Streptomyces albulus</name>
    <dbReference type="NCBI Taxonomy" id="1971"/>
    <lineage>
        <taxon>Bacteria</taxon>
        <taxon>Bacillati</taxon>
        <taxon>Actinomycetota</taxon>
        <taxon>Actinomycetes</taxon>
        <taxon>Kitasatosporales</taxon>
        <taxon>Streptomycetaceae</taxon>
        <taxon>Streptomyces</taxon>
    </lineage>
</organism>
<dbReference type="EMBL" id="BHXC01000006">
    <property type="protein sequence ID" value="GCB88245.1"/>
    <property type="molecule type" value="Genomic_DNA"/>
</dbReference>
<dbReference type="STRING" id="68570.DC74_106"/>
<dbReference type="PANTHER" id="PTHR10587:SF137">
    <property type="entry name" value="4-DEOXY-4-FORMAMIDO-L-ARABINOSE-PHOSPHOUNDECAPRENOL DEFORMYLASE ARND-RELATED"/>
    <property type="match status" value="1"/>
</dbReference>
<dbReference type="eggNOG" id="COG0726">
    <property type="taxonomic scope" value="Bacteria"/>
</dbReference>
<dbReference type="InterPro" id="IPR011330">
    <property type="entry name" value="Glyco_hydro/deAcase_b/a-brl"/>
</dbReference>
<dbReference type="CDD" id="cd10917">
    <property type="entry name" value="CE4_NodB_like_6s_7s"/>
    <property type="match status" value="1"/>
</dbReference>
<evidence type="ECO:0000313" key="1">
    <source>
        <dbReference type="EMBL" id="GCB88245.1"/>
    </source>
</evidence>
<dbReference type="InterPro" id="IPR002509">
    <property type="entry name" value="NODB_dom"/>
</dbReference>
<protein>
    <submittedName>
        <fullName evidence="1">Hydrolase</fullName>
    </submittedName>
</protein>
<sequence>MNNDANNDTHSAGNGDGRRVGTVRRMVVIAAALALSATVAFAVLVDESAGRSAGAVGGKTAGASTTIDSALPAPTVDMAIVRESEDDGKAVNLTLDDGPDPRWTPKVLELLKRYKAKAVFCLIGPNAVAHPDLVRRIVAEGHRLCDHSVRHDVAMDKKPVSYQEKEILDAKRMIDEASGGERIWYYRAPGGAFTPQSRQIAAACGMRNLGWNVDPGDFRQPGADTIVRTVQEQLSAGPTVLLHDGGGNRAQTVEALQRLLPWLADQGYAFSFPKAG</sequence>
<dbReference type="InterPro" id="IPR050248">
    <property type="entry name" value="Polysacc_deacetylase_ArnD"/>
</dbReference>
<proteinExistence type="predicted"/>
<dbReference type="Gene3D" id="3.20.20.370">
    <property type="entry name" value="Glycoside hydrolase/deacetylase"/>
    <property type="match status" value="1"/>
</dbReference>
<gene>
    <name evidence="1" type="ORF">SALB_00915</name>
</gene>
<accession>A0A059VMV0</accession>
<dbReference type="GO" id="GO:0016810">
    <property type="term" value="F:hydrolase activity, acting on carbon-nitrogen (but not peptide) bonds"/>
    <property type="evidence" value="ECO:0007669"/>
    <property type="project" value="InterPro"/>
</dbReference>
<dbReference type="AlphaFoldDB" id="A0A059VMV0"/>